<proteinExistence type="predicted"/>
<dbReference type="PANTHER" id="PTHR40278:SF1">
    <property type="entry name" value="DNA UTILIZATION PROTEIN HOFN"/>
    <property type="match status" value="1"/>
</dbReference>
<dbReference type="InterPro" id="IPR052534">
    <property type="entry name" value="Extracell_DNA_Util/SecSys_Comp"/>
</dbReference>
<evidence type="ECO:0000313" key="1">
    <source>
        <dbReference type="EMBL" id="MEE1932701.1"/>
    </source>
</evidence>
<keyword evidence="2" id="KW-1185">Reference proteome</keyword>
<name>A0ABU7HMH5_9PSED</name>
<dbReference type="PANTHER" id="PTHR40278">
    <property type="entry name" value="DNA UTILIZATION PROTEIN HOFN"/>
    <property type="match status" value="1"/>
</dbReference>
<sequence>MPGINLLPWREWRRRRAIRCWQGLLGASLLVGALASLVAAAWLDRQMERQSEVSTRLAQRIAGLAGDLEQVSVLRERRDELLGQWSELQRLRDKGRPAGDLLSRLMEIVPPGAWLDGLQLADDELHLSGVARGGAEVAQLLRNLRQAPGLEAPDLQELVSSPAGERFRLMVSLQSRESS</sequence>
<dbReference type="Proteomes" id="UP001335100">
    <property type="component" value="Unassembled WGS sequence"/>
</dbReference>
<organism evidence="1 2">
    <name type="scientific">Pseudomonas ulcerans</name>
    <dbReference type="NCBI Taxonomy" id="3115852"/>
    <lineage>
        <taxon>Bacteria</taxon>
        <taxon>Pseudomonadati</taxon>
        <taxon>Pseudomonadota</taxon>
        <taxon>Gammaproteobacteria</taxon>
        <taxon>Pseudomonadales</taxon>
        <taxon>Pseudomonadaceae</taxon>
        <taxon>Pseudomonas</taxon>
    </lineage>
</organism>
<dbReference type="RefSeq" id="WP_330073609.1">
    <property type="nucleotide sequence ID" value="NZ_JAZDQJ010000004.1"/>
</dbReference>
<accession>A0ABU7HMH5</accession>
<dbReference type="InterPro" id="IPR007813">
    <property type="entry name" value="PilN"/>
</dbReference>
<gene>
    <name evidence="1" type="ORF">V0R50_05655</name>
</gene>
<reference evidence="1 2" key="1">
    <citation type="submission" date="2024-01" db="EMBL/GenBank/DDBJ databases">
        <title>Unpublished Manusciprt.</title>
        <authorList>
            <person name="Duman M."/>
            <person name="Valdes E.G."/>
            <person name="Ajmi N."/>
            <person name="Altun S."/>
            <person name="Saticioglu I.B."/>
        </authorList>
    </citation>
    <scope>NUCLEOTIDE SEQUENCE [LARGE SCALE GENOMIC DNA]</scope>
    <source>
        <strain evidence="1 2">148P</strain>
    </source>
</reference>
<dbReference type="Pfam" id="PF05137">
    <property type="entry name" value="PilN"/>
    <property type="match status" value="1"/>
</dbReference>
<evidence type="ECO:0000313" key="2">
    <source>
        <dbReference type="Proteomes" id="UP001335100"/>
    </source>
</evidence>
<dbReference type="EMBL" id="JAZDQJ010000004">
    <property type="protein sequence ID" value="MEE1932701.1"/>
    <property type="molecule type" value="Genomic_DNA"/>
</dbReference>
<protein>
    <submittedName>
        <fullName evidence="1">PilN domain-containing protein</fullName>
    </submittedName>
</protein>
<comment type="caution">
    <text evidence="1">The sequence shown here is derived from an EMBL/GenBank/DDBJ whole genome shotgun (WGS) entry which is preliminary data.</text>
</comment>